<dbReference type="Proteomes" id="UP000006056">
    <property type="component" value="Chromosome"/>
</dbReference>
<feature type="transmembrane region" description="Helical" evidence="7">
    <location>
        <begin position="70"/>
        <end position="89"/>
    </location>
</feature>
<keyword evidence="3" id="KW-1003">Cell membrane</keyword>
<evidence type="ECO:0000256" key="7">
    <source>
        <dbReference type="SAM" id="Phobius"/>
    </source>
</evidence>
<feature type="transmembrane region" description="Helical" evidence="7">
    <location>
        <begin position="221"/>
        <end position="240"/>
    </location>
</feature>
<evidence type="ECO:0000256" key="3">
    <source>
        <dbReference type="ARBA" id="ARBA00022475"/>
    </source>
</evidence>
<dbReference type="AlphaFoldDB" id="I3ZFW4"/>
<feature type="transmembrane region" description="Helical" evidence="7">
    <location>
        <begin position="187"/>
        <end position="209"/>
    </location>
</feature>
<comment type="subcellular location">
    <subcellularLocation>
        <location evidence="1">Cell membrane</location>
        <topology evidence="1">Multi-pass membrane protein</topology>
    </subcellularLocation>
</comment>
<protein>
    <submittedName>
        <fullName evidence="8">Flagellar biosynthesis pathway, component FliR</fullName>
    </submittedName>
</protein>
<feature type="transmembrane region" description="Helical" evidence="7">
    <location>
        <begin position="14"/>
        <end position="35"/>
    </location>
</feature>
<organism evidence="8 9">
    <name type="scientific">Terriglobus roseus (strain DSM 18391 / NRRL B-41598 / KBS 63)</name>
    <dbReference type="NCBI Taxonomy" id="926566"/>
    <lineage>
        <taxon>Bacteria</taxon>
        <taxon>Pseudomonadati</taxon>
        <taxon>Acidobacteriota</taxon>
        <taxon>Terriglobia</taxon>
        <taxon>Terriglobales</taxon>
        <taxon>Acidobacteriaceae</taxon>
        <taxon>Terriglobus</taxon>
    </lineage>
</organism>
<dbReference type="EMBL" id="CP003379">
    <property type="protein sequence ID" value="AFL88132.1"/>
    <property type="molecule type" value="Genomic_DNA"/>
</dbReference>
<dbReference type="HOGENOM" id="CLU_063626_2_1_0"/>
<feature type="transmembrane region" description="Helical" evidence="7">
    <location>
        <begin position="47"/>
        <end position="64"/>
    </location>
</feature>
<dbReference type="OrthoDB" id="9807748at2"/>
<keyword evidence="5 7" id="KW-1133">Transmembrane helix</keyword>
<evidence type="ECO:0000256" key="1">
    <source>
        <dbReference type="ARBA" id="ARBA00004651"/>
    </source>
</evidence>
<dbReference type="PANTHER" id="PTHR30065">
    <property type="entry name" value="FLAGELLAR BIOSYNTHETIC PROTEIN FLIR"/>
    <property type="match status" value="1"/>
</dbReference>
<dbReference type="GO" id="GO:0006605">
    <property type="term" value="P:protein targeting"/>
    <property type="evidence" value="ECO:0007669"/>
    <property type="project" value="InterPro"/>
</dbReference>
<dbReference type="RefSeq" id="WP_014785701.1">
    <property type="nucleotide sequence ID" value="NC_018014.1"/>
</dbReference>
<evidence type="ECO:0000256" key="6">
    <source>
        <dbReference type="ARBA" id="ARBA00023136"/>
    </source>
</evidence>
<feature type="transmembrane region" description="Helical" evidence="7">
    <location>
        <begin position="96"/>
        <end position="113"/>
    </location>
</feature>
<keyword evidence="6 7" id="KW-0472">Membrane</keyword>
<evidence type="ECO:0000256" key="5">
    <source>
        <dbReference type="ARBA" id="ARBA00022989"/>
    </source>
</evidence>
<feature type="transmembrane region" description="Helical" evidence="7">
    <location>
        <begin position="125"/>
        <end position="143"/>
    </location>
</feature>
<keyword evidence="4 7" id="KW-0812">Transmembrane</keyword>
<gene>
    <name evidence="8" type="ordered locus">Terro_1840</name>
</gene>
<evidence type="ECO:0000313" key="8">
    <source>
        <dbReference type="EMBL" id="AFL88132.1"/>
    </source>
</evidence>
<dbReference type="InterPro" id="IPR002010">
    <property type="entry name" value="T3SS_IM_R"/>
</dbReference>
<evidence type="ECO:0000256" key="2">
    <source>
        <dbReference type="ARBA" id="ARBA00009772"/>
    </source>
</evidence>
<dbReference type="eggNOG" id="COG1684">
    <property type="taxonomic scope" value="Bacteria"/>
</dbReference>
<dbReference type="PRINTS" id="PR00953">
    <property type="entry name" value="TYPE3IMRPROT"/>
</dbReference>
<sequence length="258" mass="26847">MAIEAVPQSGLQDLLSAGLLVMLRLGSALVSMPIFNSPAIPVRVRSVFVLILAAVLTPVAAYLPGTELHLTAMALLGEVAVGLCFGLTLAFLNEAVLFAASMMSSAFSFSLANLMDPNSMVETEVLGTVLSWFGVLVLLSAGLHRTMLAVLMRTLVTVPLGHAPIATRSATTLANMASGIFFSGLQLAAPVVAAAFLVEVSVGIVGRMAPALPAQIASVPIKTLVSYTVLIGALAVWPGWMEHRFVALLDAAQKGMHA</sequence>
<dbReference type="GO" id="GO:0005886">
    <property type="term" value="C:plasma membrane"/>
    <property type="evidence" value="ECO:0007669"/>
    <property type="project" value="UniProtKB-SubCell"/>
</dbReference>
<proteinExistence type="inferred from homology"/>
<keyword evidence="8" id="KW-0282">Flagellum</keyword>
<reference evidence="8 9" key="1">
    <citation type="submission" date="2012-06" db="EMBL/GenBank/DDBJ databases">
        <title>Complete genome of Terriglobus roseus DSM 18391.</title>
        <authorList>
            <consortium name="US DOE Joint Genome Institute (JGI-PGF)"/>
            <person name="Lucas S."/>
            <person name="Copeland A."/>
            <person name="Lapidus A."/>
            <person name="Glavina del Rio T."/>
            <person name="Dalin E."/>
            <person name="Tice H."/>
            <person name="Bruce D."/>
            <person name="Goodwin L."/>
            <person name="Pitluck S."/>
            <person name="Peters L."/>
            <person name="Mikhailova N."/>
            <person name="Munk A.C.C."/>
            <person name="Kyrpides N."/>
            <person name="Mavromatis K."/>
            <person name="Ivanova N."/>
            <person name="Brettin T."/>
            <person name="Detter J.C."/>
            <person name="Han C."/>
            <person name="Larimer F."/>
            <person name="Land M."/>
            <person name="Hauser L."/>
            <person name="Markowitz V."/>
            <person name="Cheng J.-F."/>
            <person name="Hugenholtz P."/>
            <person name="Woyke T."/>
            <person name="Wu D."/>
            <person name="Brambilla E."/>
            <person name="Klenk H.-P."/>
            <person name="Eisen J.A."/>
        </authorList>
    </citation>
    <scope>NUCLEOTIDE SEQUENCE [LARGE SCALE GENOMIC DNA]</scope>
    <source>
        <strain evidence="9">DSM 18391 / NRRL B-41598 / KBS 63</strain>
    </source>
</reference>
<accession>I3ZFW4</accession>
<dbReference type="PANTHER" id="PTHR30065:SF1">
    <property type="entry name" value="SURFACE PRESENTATION OF ANTIGENS PROTEIN SPAR"/>
    <property type="match status" value="1"/>
</dbReference>
<keyword evidence="9" id="KW-1185">Reference proteome</keyword>
<dbReference type="STRING" id="926566.Terro_1840"/>
<keyword evidence="8" id="KW-0969">Cilium</keyword>
<evidence type="ECO:0000256" key="4">
    <source>
        <dbReference type="ARBA" id="ARBA00022692"/>
    </source>
</evidence>
<comment type="similarity">
    <text evidence="2">Belongs to the FliR/MopE/SpaR family.</text>
</comment>
<dbReference type="KEGG" id="trs:Terro_1840"/>
<evidence type="ECO:0000313" key="9">
    <source>
        <dbReference type="Proteomes" id="UP000006056"/>
    </source>
</evidence>
<name>I3ZFW4_TERRK</name>
<keyword evidence="8" id="KW-0966">Cell projection</keyword>
<dbReference type="Pfam" id="PF01311">
    <property type="entry name" value="Bac_export_1"/>
    <property type="match status" value="1"/>
</dbReference>